<keyword evidence="5" id="KW-1185">Reference proteome</keyword>
<evidence type="ECO:0000313" key="5">
    <source>
        <dbReference type="Proteomes" id="UP000198931"/>
    </source>
</evidence>
<evidence type="ECO:0000256" key="1">
    <source>
        <dbReference type="ARBA" id="ARBA00008416"/>
    </source>
</evidence>
<feature type="domain" description="Pirin N-terminal" evidence="3">
    <location>
        <begin position="89"/>
        <end position="157"/>
    </location>
</feature>
<reference evidence="4 5" key="1">
    <citation type="submission" date="2016-10" db="EMBL/GenBank/DDBJ databases">
        <authorList>
            <person name="de Groot N.N."/>
        </authorList>
    </citation>
    <scope>NUCLEOTIDE SEQUENCE [LARGE SCALE GENOMIC DNA]</scope>
    <source>
        <strain evidence="4 5">DSM 26000</strain>
    </source>
</reference>
<name>A0A1I3JF67_9FLAO</name>
<dbReference type="Pfam" id="PF02678">
    <property type="entry name" value="Pirin"/>
    <property type="match status" value="1"/>
</dbReference>
<organism evidence="4 5">
    <name type="scientific">Halpernia frigidisoli</name>
    <dbReference type="NCBI Taxonomy" id="1125876"/>
    <lineage>
        <taxon>Bacteria</taxon>
        <taxon>Pseudomonadati</taxon>
        <taxon>Bacteroidota</taxon>
        <taxon>Flavobacteriia</taxon>
        <taxon>Flavobacteriales</taxon>
        <taxon>Weeksellaceae</taxon>
        <taxon>Chryseobacterium group</taxon>
        <taxon>Halpernia</taxon>
    </lineage>
</organism>
<dbReference type="RefSeq" id="WP_090082856.1">
    <property type="nucleotide sequence ID" value="NZ_FOQT01000006.1"/>
</dbReference>
<dbReference type="InterPro" id="IPR012093">
    <property type="entry name" value="Pirin"/>
</dbReference>
<proteinExistence type="inferred from homology"/>
<protein>
    <submittedName>
        <fullName evidence="4">Pirin</fullName>
    </submittedName>
</protein>
<dbReference type="InterPro" id="IPR011051">
    <property type="entry name" value="RmlC_Cupin_sf"/>
</dbReference>
<dbReference type="OrthoDB" id="321327at2"/>
<dbReference type="InterPro" id="IPR003829">
    <property type="entry name" value="Pirin_N_dom"/>
</dbReference>
<evidence type="ECO:0000256" key="2">
    <source>
        <dbReference type="RuleBase" id="RU003457"/>
    </source>
</evidence>
<evidence type="ECO:0000259" key="3">
    <source>
        <dbReference type="Pfam" id="PF02678"/>
    </source>
</evidence>
<dbReference type="AlphaFoldDB" id="A0A1I3JF67"/>
<dbReference type="PANTHER" id="PTHR13903">
    <property type="entry name" value="PIRIN-RELATED"/>
    <property type="match status" value="1"/>
</dbReference>
<sequence>MSGFMPFFNKRRNFIKQSLSLILLYTLNPLKMFSQATKSGNKMIQIIKKSEQFNDVIFGGKFFANKPVYNGKANVKPYSSLYYWSNGYVNDHCEFGLHPHEGFEIMTFLFEGTIEHYDTATKVWTPLNAGDFQIIQSNSGIQHQEKIAKNSRAFQIWFDPNFYEAVKLTPSYIDYHSKDFIAIKIDGITTLNYIGKDSSAKALTPNLTIKKLTFDKQTKKEIALNESMSYTFYVLNGQGLAENQSIEKDDAIRISNTTNLQIDFQGELF</sequence>
<dbReference type="EMBL" id="FOQT01000006">
    <property type="protein sequence ID" value="SFI58618.1"/>
    <property type="molecule type" value="Genomic_DNA"/>
</dbReference>
<evidence type="ECO:0000313" key="4">
    <source>
        <dbReference type="EMBL" id="SFI58618.1"/>
    </source>
</evidence>
<dbReference type="Proteomes" id="UP000198931">
    <property type="component" value="Unassembled WGS sequence"/>
</dbReference>
<gene>
    <name evidence="4" type="ORF">SAMN05443292_3003</name>
</gene>
<dbReference type="SUPFAM" id="SSF51182">
    <property type="entry name" value="RmlC-like cupins"/>
    <property type="match status" value="1"/>
</dbReference>
<dbReference type="Gene3D" id="2.60.120.10">
    <property type="entry name" value="Jelly Rolls"/>
    <property type="match status" value="1"/>
</dbReference>
<accession>A0A1I3JF67</accession>
<dbReference type="PANTHER" id="PTHR13903:SF8">
    <property type="entry name" value="PIRIN"/>
    <property type="match status" value="1"/>
</dbReference>
<comment type="similarity">
    <text evidence="1 2">Belongs to the pirin family.</text>
</comment>
<dbReference type="STRING" id="1125876.SAMN05443292_3003"/>
<dbReference type="InterPro" id="IPR014710">
    <property type="entry name" value="RmlC-like_jellyroll"/>
</dbReference>